<feature type="non-terminal residue" evidence="1">
    <location>
        <position position="1"/>
    </location>
</feature>
<evidence type="ECO:0000313" key="1">
    <source>
        <dbReference type="EMBL" id="RDX94910.1"/>
    </source>
</evidence>
<comment type="caution">
    <text evidence="1">The sequence shown here is derived from an EMBL/GenBank/DDBJ whole genome shotgun (WGS) entry which is preliminary data.</text>
</comment>
<dbReference type="AlphaFoldDB" id="A0A371GWH5"/>
<protein>
    <submittedName>
        <fullName evidence="1">Uncharacterized protein</fullName>
    </submittedName>
</protein>
<sequence>MKSFQLRPEPSHIGRSQLSNAKFYPDADFKADSDFKPDVDLKSDADSHPSRSILTLRTDSTSAISSMYTIKKIFKKYYELTSYFLVAKHNNDLLMKNHEAHSTVATIVVMKKVSGILFSQEVEK</sequence>
<keyword evidence="2" id="KW-1185">Reference proteome</keyword>
<proteinExistence type="predicted"/>
<organism evidence="1 2">
    <name type="scientific">Mucuna pruriens</name>
    <name type="common">Velvet bean</name>
    <name type="synonym">Dolichos pruriens</name>
    <dbReference type="NCBI Taxonomy" id="157652"/>
    <lineage>
        <taxon>Eukaryota</taxon>
        <taxon>Viridiplantae</taxon>
        <taxon>Streptophyta</taxon>
        <taxon>Embryophyta</taxon>
        <taxon>Tracheophyta</taxon>
        <taxon>Spermatophyta</taxon>
        <taxon>Magnoliopsida</taxon>
        <taxon>eudicotyledons</taxon>
        <taxon>Gunneridae</taxon>
        <taxon>Pentapetalae</taxon>
        <taxon>rosids</taxon>
        <taxon>fabids</taxon>
        <taxon>Fabales</taxon>
        <taxon>Fabaceae</taxon>
        <taxon>Papilionoideae</taxon>
        <taxon>50 kb inversion clade</taxon>
        <taxon>NPAAA clade</taxon>
        <taxon>indigoferoid/millettioid clade</taxon>
        <taxon>Phaseoleae</taxon>
        <taxon>Mucuna</taxon>
    </lineage>
</organism>
<accession>A0A371GWH5</accession>
<name>A0A371GWH5_MUCPR</name>
<gene>
    <name evidence="1" type="ORF">CR513_22648</name>
</gene>
<dbReference type="Proteomes" id="UP000257109">
    <property type="component" value="Unassembled WGS sequence"/>
</dbReference>
<reference evidence="1" key="1">
    <citation type="submission" date="2018-05" db="EMBL/GenBank/DDBJ databases">
        <title>Draft genome of Mucuna pruriens seed.</title>
        <authorList>
            <person name="Nnadi N.E."/>
            <person name="Vos R."/>
            <person name="Hasami M.H."/>
            <person name="Devisetty U.K."/>
            <person name="Aguiy J.C."/>
        </authorList>
    </citation>
    <scope>NUCLEOTIDE SEQUENCE [LARGE SCALE GENOMIC DNA]</scope>
    <source>
        <strain evidence="1">JCA_2017</strain>
    </source>
</reference>
<evidence type="ECO:0000313" key="2">
    <source>
        <dbReference type="Proteomes" id="UP000257109"/>
    </source>
</evidence>
<dbReference type="EMBL" id="QJKJ01004254">
    <property type="protein sequence ID" value="RDX94910.1"/>
    <property type="molecule type" value="Genomic_DNA"/>
</dbReference>